<organism evidence="1 2">
    <name type="scientific">Photobacterium kishitanii</name>
    <dbReference type="NCBI Taxonomy" id="318456"/>
    <lineage>
        <taxon>Bacteria</taxon>
        <taxon>Pseudomonadati</taxon>
        <taxon>Pseudomonadota</taxon>
        <taxon>Gammaproteobacteria</taxon>
        <taxon>Vibrionales</taxon>
        <taxon>Vibrionaceae</taxon>
        <taxon>Photobacterium</taxon>
    </lineage>
</organism>
<evidence type="ECO:0000313" key="1">
    <source>
        <dbReference type="EMBL" id="PSX43989.1"/>
    </source>
</evidence>
<reference evidence="1 2" key="1">
    <citation type="submission" date="2018-01" db="EMBL/GenBank/DDBJ databases">
        <title>Whole genome sequencing of Histamine producing bacteria.</title>
        <authorList>
            <person name="Butler K."/>
        </authorList>
    </citation>
    <scope>NUCLEOTIDE SEQUENCE [LARGE SCALE GENOMIC DNA]</scope>
    <source>
        <strain evidence="1 2">A1-4</strain>
    </source>
</reference>
<gene>
    <name evidence="1" type="ORF">C0W53_15265</name>
</gene>
<dbReference type="AlphaFoldDB" id="A0AAX0YW38"/>
<evidence type="ECO:0000313" key="2">
    <source>
        <dbReference type="Proteomes" id="UP000240728"/>
    </source>
</evidence>
<proteinExistence type="predicted"/>
<name>A0AAX0YW38_9GAMM</name>
<comment type="caution">
    <text evidence="1">The sequence shown here is derived from an EMBL/GenBank/DDBJ whole genome shotgun (WGS) entry which is preliminary data.</text>
</comment>
<accession>A0AAX0YW38</accession>
<dbReference type="RefSeq" id="WP_045043167.1">
    <property type="nucleotide sequence ID" value="NZ_JZTB01000014.1"/>
</dbReference>
<dbReference type="Proteomes" id="UP000240728">
    <property type="component" value="Unassembled WGS sequence"/>
</dbReference>
<keyword evidence="2" id="KW-1185">Reference proteome</keyword>
<dbReference type="EMBL" id="PYOZ01000010">
    <property type="protein sequence ID" value="PSX43989.1"/>
    <property type="molecule type" value="Genomic_DNA"/>
</dbReference>
<sequence>MCQCTDNFVKIEINKPFFKPLSEEGAVTEIMRNDLGNMLVVSFNDISNAEFMAFNSHKVFCGLRTTPTGGCMIYFDFSGFNFEQPFNISTLVEANVCAIDETSSEALAEERLLINAILVDHATTLVKSLRTFTLPLNVTQELYKYIRKHLENKTSSEQINSQNNEIFSSNPSADSAMKCISMYECGI</sequence>
<protein>
    <submittedName>
        <fullName evidence="1">Uncharacterized protein</fullName>
    </submittedName>
</protein>